<comment type="caution">
    <text evidence="1">The sequence shown here is derived from an EMBL/GenBank/DDBJ whole genome shotgun (WGS) entry which is preliminary data.</text>
</comment>
<evidence type="ECO:0008006" key="3">
    <source>
        <dbReference type="Google" id="ProtNLM"/>
    </source>
</evidence>
<reference evidence="1 2" key="1">
    <citation type="journal article" date="2015" name="Genome Biol. Evol.">
        <title>Comparative Genomics of a Bacterivorous Green Alga Reveals Evolutionary Causalities and Consequences of Phago-Mixotrophic Mode of Nutrition.</title>
        <authorList>
            <person name="Burns J.A."/>
            <person name="Paasch A."/>
            <person name="Narechania A."/>
            <person name="Kim E."/>
        </authorList>
    </citation>
    <scope>NUCLEOTIDE SEQUENCE [LARGE SCALE GENOMIC DNA]</scope>
    <source>
        <strain evidence="1 2">PLY_AMNH</strain>
    </source>
</reference>
<evidence type="ECO:0000313" key="1">
    <source>
        <dbReference type="EMBL" id="KAK3243983.1"/>
    </source>
</evidence>
<organism evidence="1 2">
    <name type="scientific">Cymbomonas tetramitiformis</name>
    <dbReference type="NCBI Taxonomy" id="36881"/>
    <lineage>
        <taxon>Eukaryota</taxon>
        <taxon>Viridiplantae</taxon>
        <taxon>Chlorophyta</taxon>
        <taxon>Pyramimonadophyceae</taxon>
        <taxon>Pyramimonadales</taxon>
        <taxon>Pyramimonadaceae</taxon>
        <taxon>Cymbomonas</taxon>
    </lineage>
</organism>
<dbReference type="InterPro" id="IPR052050">
    <property type="entry name" value="SecEffector_AnkRepeat"/>
</dbReference>
<dbReference type="InterPro" id="IPR002110">
    <property type="entry name" value="Ankyrin_rpt"/>
</dbReference>
<dbReference type="Gene3D" id="1.25.40.20">
    <property type="entry name" value="Ankyrin repeat-containing domain"/>
    <property type="match status" value="1"/>
</dbReference>
<dbReference type="AlphaFoldDB" id="A0AAE0EXC2"/>
<evidence type="ECO:0000313" key="2">
    <source>
        <dbReference type="Proteomes" id="UP001190700"/>
    </source>
</evidence>
<dbReference type="PANTHER" id="PTHR46586:SF3">
    <property type="entry name" value="ANKYRIN REPEAT-CONTAINING PROTEIN"/>
    <property type="match status" value="1"/>
</dbReference>
<proteinExistence type="predicted"/>
<dbReference type="InterPro" id="IPR036770">
    <property type="entry name" value="Ankyrin_rpt-contain_sf"/>
</dbReference>
<name>A0AAE0EXC2_9CHLO</name>
<dbReference type="Pfam" id="PF13637">
    <property type="entry name" value="Ank_4"/>
    <property type="match status" value="2"/>
</dbReference>
<sequence length="215" mass="23340">MAARGTQDMSGCGVWWAFAVLQWAYDHGCPWNATSICRNAAAAGGHLEMLKWAHEHGCPWDASTCRDAAAGGYLGCCSGRESMAAPWPQHQVAAFGGHLEVLQWAHEHGCPWNASTSRNAAYCGHLEVLQWVREHGCPWDASTCRNAAAGGHLEVLQWAREHGCPWDASTCQVAAHGGHLEVLQWAREHGCPGWDANTYYVDSGCNRGNWSSANG</sequence>
<dbReference type="SUPFAM" id="SSF140860">
    <property type="entry name" value="Pseudo ankyrin repeat-like"/>
    <property type="match status" value="2"/>
</dbReference>
<accession>A0AAE0EXC2</accession>
<protein>
    <recommendedName>
        <fullName evidence="3">Ankyrin repeat domain containing protein</fullName>
    </recommendedName>
</protein>
<gene>
    <name evidence="1" type="ORF">CYMTET_46390</name>
</gene>
<dbReference type="EMBL" id="LGRX02032460">
    <property type="protein sequence ID" value="KAK3243983.1"/>
    <property type="molecule type" value="Genomic_DNA"/>
</dbReference>
<dbReference type="PANTHER" id="PTHR46586">
    <property type="entry name" value="ANKYRIN REPEAT-CONTAINING PROTEIN"/>
    <property type="match status" value="1"/>
</dbReference>
<dbReference type="Proteomes" id="UP001190700">
    <property type="component" value="Unassembled WGS sequence"/>
</dbReference>
<keyword evidence="2" id="KW-1185">Reference proteome</keyword>